<keyword evidence="8" id="KW-1185">Reference proteome</keyword>
<comment type="similarity">
    <text evidence="1">Belongs to the peptidase C48 family.</text>
</comment>
<dbReference type="GO" id="GO:0005737">
    <property type="term" value="C:cytoplasm"/>
    <property type="evidence" value="ECO:0007669"/>
    <property type="project" value="TreeGrafter"/>
</dbReference>
<dbReference type="PANTHER" id="PTHR46896">
    <property type="entry name" value="SENTRIN-SPECIFIC PROTEASE"/>
    <property type="match status" value="1"/>
</dbReference>
<dbReference type="PANTHER" id="PTHR46896:SF3">
    <property type="entry name" value="FI06413P-RELATED"/>
    <property type="match status" value="1"/>
</dbReference>
<evidence type="ECO:0000256" key="3">
    <source>
        <dbReference type="ARBA" id="ARBA00022670"/>
    </source>
</evidence>
<keyword evidence="3" id="KW-0645">Protease</keyword>
<feature type="non-terminal residue" evidence="7">
    <location>
        <position position="189"/>
    </location>
</feature>
<dbReference type="SUPFAM" id="SSF54001">
    <property type="entry name" value="Cysteine proteinases"/>
    <property type="match status" value="1"/>
</dbReference>
<evidence type="ECO:0000313" key="7">
    <source>
        <dbReference type="EMBL" id="OCL13616.1"/>
    </source>
</evidence>
<evidence type="ECO:0000256" key="2">
    <source>
        <dbReference type="ARBA" id="ARBA00022553"/>
    </source>
</evidence>
<dbReference type="InterPro" id="IPR003653">
    <property type="entry name" value="Peptidase_C48_C"/>
</dbReference>
<dbReference type="InterPro" id="IPR051947">
    <property type="entry name" value="Sentrin-specific_protease"/>
</dbReference>
<protein>
    <submittedName>
        <fullName evidence="7">Cysteine proteinase</fullName>
    </submittedName>
</protein>
<dbReference type="PROSITE" id="PS50600">
    <property type="entry name" value="ULP_PROTEASE"/>
    <property type="match status" value="1"/>
</dbReference>
<dbReference type="Gene3D" id="1.10.418.20">
    <property type="match status" value="1"/>
</dbReference>
<dbReference type="AlphaFoldDB" id="A0A8E2FBJ5"/>
<evidence type="ECO:0000256" key="4">
    <source>
        <dbReference type="ARBA" id="ARBA00022786"/>
    </source>
</evidence>
<keyword evidence="2" id="KW-0597">Phosphoprotein</keyword>
<evidence type="ECO:0000259" key="6">
    <source>
        <dbReference type="PROSITE" id="PS50600"/>
    </source>
</evidence>
<dbReference type="Gene3D" id="3.30.310.130">
    <property type="entry name" value="Ubiquitin-related"/>
    <property type="match status" value="1"/>
</dbReference>
<reference evidence="7 8" key="1">
    <citation type="journal article" date="2016" name="Nat. Commun.">
        <title>Ectomycorrhizal ecology is imprinted in the genome of the dominant symbiotic fungus Cenococcum geophilum.</title>
        <authorList>
            <consortium name="DOE Joint Genome Institute"/>
            <person name="Peter M."/>
            <person name="Kohler A."/>
            <person name="Ohm R.A."/>
            <person name="Kuo A."/>
            <person name="Krutzmann J."/>
            <person name="Morin E."/>
            <person name="Arend M."/>
            <person name="Barry K.W."/>
            <person name="Binder M."/>
            <person name="Choi C."/>
            <person name="Clum A."/>
            <person name="Copeland A."/>
            <person name="Grisel N."/>
            <person name="Haridas S."/>
            <person name="Kipfer T."/>
            <person name="LaButti K."/>
            <person name="Lindquist E."/>
            <person name="Lipzen A."/>
            <person name="Maire R."/>
            <person name="Meier B."/>
            <person name="Mihaltcheva S."/>
            <person name="Molinier V."/>
            <person name="Murat C."/>
            <person name="Poggeler S."/>
            <person name="Quandt C.A."/>
            <person name="Sperisen C."/>
            <person name="Tritt A."/>
            <person name="Tisserant E."/>
            <person name="Crous P.W."/>
            <person name="Henrissat B."/>
            <person name="Nehls U."/>
            <person name="Egli S."/>
            <person name="Spatafora J.W."/>
            <person name="Grigoriev I.V."/>
            <person name="Martin F.M."/>
        </authorList>
    </citation>
    <scope>NUCLEOTIDE SEQUENCE [LARGE SCALE GENOMIC DNA]</scope>
    <source>
        <strain evidence="7 8">CBS 207.34</strain>
    </source>
</reference>
<organism evidence="7 8">
    <name type="scientific">Glonium stellatum</name>
    <dbReference type="NCBI Taxonomy" id="574774"/>
    <lineage>
        <taxon>Eukaryota</taxon>
        <taxon>Fungi</taxon>
        <taxon>Dikarya</taxon>
        <taxon>Ascomycota</taxon>
        <taxon>Pezizomycotina</taxon>
        <taxon>Dothideomycetes</taxon>
        <taxon>Pleosporomycetidae</taxon>
        <taxon>Gloniales</taxon>
        <taxon>Gloniaceae</taxon>
        <taxon>Glonium</taxon>
    </lineage>
</organism>
<keyword evidence="5" id="KW-0378">Hydrolase</keyword>
<dbReference type="EMBL" id="KV748695">
    <property type="protein sequence ID" value="OCL13616.1"/>
    <property type="molecule type" value="Genomic_DNA"/>
</dbReference>
<feature type="domain" description="Ubiquitin-like protease family profile" evidence="6">
    <location>
        <begin position="1"/>
        <end position="141"/>
    </location>
</feature>
<sequence length="189" mass="22217">KVYFFNTYFYSSLSKPQKGQRAINYNAVQRWTAKEDIFNYDYVVVPINEDAHWYVAIICNLTNINRILHEEPSSEAAARSNSLGATHPRTVRHLKDYVLEEGKSKRNIDAIIEKSMNPKEIPLQNNFCDCGLFLLGYLDKFFVNPREFVTKILTREMSVERDWPDLDPKQMRNYIRSLLFKLAKEQQAE</sequence>
<feature type="non-terminal residue" evidence="7">
    <location>
        <position position="1"/>
    </location>
</feature>
<dbReference type="GO" id="GO:0005634">
    <property type="term" value="C:nucleus"/>
    <property type="evidence" value="ECO:0007669"/>
    <property type="project" value="TreeGrafter"/>
</dbReference>
<dbReference type="Proteomes" id="UP000250140">
    <property type="component" value="Unassembled WGS sequence"/>
</dbReference>
<evidence type="ECO:0000256" key="5">
    <source>
        <dbReference type="ARBA" id="ARBA00022801"/>
    </source>
</evidence>
<evidence type="ECO:0000313" key="8">
    <source>
        <dbReference type="Proteomes" id="UP000250140"/>
    </source>
</evidence>
<dbReference type="GO" id="GO:0006508">
    <property type="term" value="P:proteolysis"/>
    <property type="evidence" value="ECO:0007669"/>
    <property type="project" value="UniProtKB-KW"/>
</dbReference>
<gene>
    <name evidence="7" type="ORF">AOQ84DRAFT_266860</name>
</gene>
<accession>A0A8E2FBJ5</accession>
<dbReference type="GO" id="GO:0016926">
    <property type="term" value="P:protein desumoylation"/>
    <property type="evidence" value="ECO:0007669"/>
    <property type="project" value="TreeGrafter"/>
</dbReference>
<dbReference type="GO" id="GO:0070139">
    <property type="term" value="F:SUMO-specific endopeptidase activity"/>
    <property type="evidence" value="ECO:0007669"/>
    <property type="project" value="TreeGrafter"/>
</dbReference>
<name>A0A8E2FBJ5_9PEZI</name>
<proteinExistence type="inferred from homology"/>
<keyword evidence="4" id="KW-0833">Ubl conjugation pathway</keyword>
<dbReference type="OrthoDB" id="442460at2759"/>
<dbReference type="Pfam" id="PF02902">
    <property type="entry name" value="Peptidase_C48"/>
    <property type="match status" value="1"/>
</dbReference>
<evidence type="ECO:0000256" key="1">
    <source>
        <dbReference type="ARBA" id="ARBA00005234"/>
    </source>
</evidence>
<dbReference type="InterPro" id="IPR038765">
    <property type="entry name" value="Papain-like_cys_pep_sf"/>
</dbReference>